<dbReference type="Proteomes" id="UP000229236">
    <property type="component" value="Unassembled WGS sequence"/>
</dbReference>
<dbReference type="InterPro" id="IPR036280">
    <property type="entry name" value="Multihaem_cyt_sf"/>
</dbReference>
<accession>A0A2M8D8J2</accession>
<protein>
    <submittedName>
        <fullName evidence="1">Uncharacterized protein</fullName>
    </submittedName>
</protein>
<proteinExistence type="predicted"/>
<comment type="caution">
    <text evidence="1">The sequence shown here is derived from an EMBL/GenBank/DDBJ whole genome shotgun (WGS) entry which is preliminary data.</text>
</comment>
<dbReference type="EMBL" id="PFTM01000028">
    <property type="protein sequence ID" value="PJB83457.1"/>
    <property type="molecule type" value="Genomic_DNA"/>
</dbReference>
<organism evidence="1 2">
    <name type="scientific">Candidatus Yonathbacteria bacterium CG_4_9_14_0_8_um_filter_46_47</name>
    <dbReference type="NCBI Taxonomy" id="1975106"/>
    <lineage>
        <taxon>Bacteria</taxon>
        <taxon>Candidatus Yonathiibacteriota</taxon>
    </lineage>
</organism>
<dbReference type="SUPFAM" id="SSF48695">
    <property type="entry name" value="Multiheme cytochromes"/>
    <property type="match status" value="1"/>
</dbReference>
<evidence type="ECO:0000313" key="2">
    <source>
        <dbReference type="Proteomes" id="UP000229236"/>
    </source>
</evidence>
<gene>
    <name evidence="1" type="ORF">CO088_01395</name>
</gene>
<reference evidence="2" key="1">
    <citation type="submission" date="2017-09" db="EMBL/GenBank/DDBJ databases">
        <title>Depth-based differentiation of microbial function through sediment-hosted aquifers and enrichment of novel symbionts in the deep terrestrial subsurface.</title>
        <authorList>
            <person name="Probst A.J."/>
            <person name="Ladd B."/>
            <person name="Jarett J.K."/>
            <person name="Geller-Mcgrath D.E."/>
            <person name="Sieber C.M.K."/>
            <person name="Emerson J.B."/>
            <person name="Anantharaman K."/>
            <person name="Thomas B.C."/>
            <person name="Malmstrom R."/>
            <person name="Stieglmeier M."/>
            <person name="Klingl A."/>
            <person name="Woyke T."/>
            <person name="Ryan C.M."/>
            <person name="Banfield J.F."/>
        </authorList>
    </citation>
    <scope>NUCLEOTIDE SEQUENCE [LARGE SCALE GENOMIC DNA]</scope>
</reference>
<sequence>MQDTDRPRQMFQGNWKCGECGGAITELPFQPDPERTGSLKCGDCHRNSRPKRDGFRSQPRQMFQGDWKCSGCGGAITELPFQPDPERLDSLKCRDCHRNSR</sequence>
<name>A0A2M8D8J2_9BACT</name>
<dbReference type="AlphaFoldDB" id="A0A2M8D8J2"/>
<evidence type="ECO:0000313" key="1">
    <source>
        <dbReference type="EMBL" id="PJB83457.1"/>
    </source>
</evidence>